<dbReference type="PANTHER" id="PTHR13069">
    <property type="entry name" value="ALKYLATED DNA REPAIR PROTEIN ALKB HOMOLOG 8"/>
    <property type="match status" value="1"/>
</dbReference>
<dbReference type="SUPFAM" id="SSF48452">
    <property type="entry name" value="TPR-like"/>
    <property type="match status" value="1"/>
</dbReference>
<feature type="domain" description="Methyltransferase type 11" evidence="3">
    <location>
        <begin position="188"/>
        <end position="282"/>
    </location>
</feature>
<gene>
    <name evidence="4" type="ORF">B5D80_04605</name>
</gene>
<proteinExistence type="predicted"/>
<dbReference type="InterPro" id="IPR051422">
    <property type="entry name" value="AlkB_tRNA_MeTrf/Diox"/>
</dbReference>
<keyword evidence="2" id="KW-0808">Transferase</keyword>
<sequence length="382" mass="41404">MGQALRGRGEPGEAVGYFQAAGASPPLRASAWHAAAECFERIGAPAAAAIAFQQAALAGPGREELRQLYHLARRLQEEGRAGEAADRFEILLAWDATYLDALARHAACRAAVADASPPIRTVSGPAALVRELDDRGLLDTGGTRLDAYDATFYLQFENTGAADTAKKQLEMVELFRALGPVDGYRTSLDIGSGTMRYPQVLDRYGVRSFGVDLSDAGVRVCVDGRWQRRFAVADGTFLPFRDGAFDLVSCMMGTVNHLSAAQRQRFFSEVGRTLRPGGRLVVSAWNPDCRFQTFLSFYSPQEAADLRGRLVPPDVLTSECARSGFHDVATRSFCTFPDWLITGGSASGAGAAHLAWLVELDAERTGRDRSAPGQMFMLSARR</sequence>
<dbReference type="AlphaFoldDB" id="A0A2D0AXD6"/>
<name>A0A2D0AXD6_9ACTN</name>
<keyword evidence="5" id="KW-1185">Reference proteome</keyword>
<evidence type="ECO:0000259" key="3">
    <source>
        <dbReference type="Pfam" id="PF08241"/>
    </source>
</evidence>
<dbReference type="EMBL" id="MZMV01000005">
    <property type="protein sequence ID" value="OWV11599.1"/>
    <property type="molecule type" value="Genomic_DNA"/>
</dbReference>
<protein>
    <recommendedName>
        <fullName evidence="3">Methyltransferase type 11 domain-containing protein</fullName>
    </recommendedName>
</protein>
<evidence type="ECO:0000313" key="5">
    <source>
        <dbReference type="Proteomes" id="UP000197174"/>
    </source>
</evidence>
<evidence type="ECO:0000256" key="2">
    <source>
        <dbReference type="ARBA" id="ARBA00022679"/>
    </source>
</evidence>
<dbReference type="GO" id="GO:0032259">
    <property type="term" value="P:methylation"/>
    <property type="evidence" value="ECO:0007669"/>
    <property type="project" value="UniProtKB-KW"/>
</dbReference>
<dbReference type="Gene3D" id="3.40.50.150">
    <property type="entry name" value="Vaccinia Virus protein VP39"/>
    <property type="match status" value="1"/>
</dbReference>
<dbReference type="Proteomes" id="UP000197174">
    <property type="component" value="Unassembled WGS sequence"/>
</dbReference>
<dbReference type="OrthoDB" id="9797252at2"/>
<dbReference type="InterPro" id="IPR013216">
    <property type="entry name" value="Methyltransf_11"/>
</dbReference>
<accession>A0A2D0AXD6</accession>
<dbReference type="CDD" id="cd02440">
    <property type="entry name" value="AdoMet_MTases"/>
    <property type="match status" value="1"/>
</dbReference>
<dbReference type="GO" id="GO:0006400">
    <property type="term" value="P:tRNA modification"/>
    <property type="evidence" value="ECO:0007669"/>
    <property type="project" value="UniProtKB-ARBA"/>
</dbReference>
<evidence type="ECO:0000313" key="4">
    <source>
        <dbReference type="EMBL" id="OWV11599.1"/>
    </source>
</evidence>
<evidence type="ECO:0000256" key="1">
    <source>
        <dbReference type="ARBA" id="ARBA00022603"/>
    </source>
</evidence>
<dbReference type="Gene3D" id="1.25.40.10">
    <property type="entry name" value="Tetratricopeptide repeat domain"/>
    <property type="match status" value="1"/>
</dbReference>
<reference evidence="4 5" key="1">
    <citation type="submission" date="2017-03" db="EMBL/GenBank/DDBJ databases">
        <title>Whole genome sequence of Micromonospora wenchangensis, isolated from mangrove soil.</title>
        <authorList>
            <person name="Yang H."/>
        </authorList>
    </citation>
    <scope>NUCLEOTIDE SEQUENCE [LARGE SCALE GENOMIC DNA]</scope>
    <source>
        <strain evidence="4 5">CCTCC AA 2012002</strain>
    </source>
</reference>
<comment type="caution">
    <text evidence="4">The sequence shown here is derived from an EMBL/GenBank/DDBJ whole genome shotgun (WGS) entry which is preliminary data.</text>
</comment>
<dbReference type="InterPro" id="IPR029063">
    <property type="entry name" value="SAM-dependent_MTases_sf"/>
</dbReference>
<dbReference type="GO" id="GO:0008757">
    <property type="term" value="F:S-adenosylmethionine-dependent methyltransferase activity"/>
    <property type="evidence" value="ECO:0007669"/>
    <property type="project" value="InterPro"/>
</dbReference>
<dbReference type="PANTHER" id="PTHR13069:SF21">
    <property type="entry name" value="ALKYLATED DNA REPAIR PROTEIN ALKB HOMOLOG 8"/>
    <property type="match status" value="1"/>
</dbReference>
<organism evidence="4 5">
    <name type="scientific">Micromonospora wenchangensis</name>
    <dbReference type="NCBI Taxonomy" id="1185415"/>
    <lineage>
        <taxon>Bacteria</taxon>
        <taxon>Bacillati</taxon>
        <taxon>Actinomycetota</taxon>
        <taxon>Actinomycetes</taxon>
        <taxon>Micromonosporales</taxon>
        <taxon>Micromonosporaceae</taxon>
        <taxon>Micromonospora</taxon>
    </lineage>
</organism>
<dbReference type="GO" id="GO:0008175">
    <property type="term" value="F:tRNA methyltransferase activity"/>
    <property type="evidence" value="ECO:0007669"/>
    <property type="project" value="UniProtKB-ARBA"/>
</dbReference>
<dbReference type="Pfam" id="PF08241">
    <property type="entry name" value="Methyltransf_11"/>
    <property type="match status" value="1"/>
</dbReference>
<dbReference type="InterPro" id="IPR011990">
    <property type="entry name" value="TPR-like_helical_dom_sf"/>
</dbReference>
<dbReference type="SUPFAM" id="SSF53335">
    <property type="entry name" value="S-adenosyl-L-methionine-dependent methyltransferases"/>
    <property type="match status" value="1"/>
</dbReference>
<keyword evidence="1" id="KW-0489">Methyltransferase</keyword>